<dbReference type="Proteomes" id="UP000237655">
    <property type="component" value="Chromosome"/>
</dbReference>
<evidence type="ECO:0000256" key="2">
    <source>
        <dbReference type="ARBA" id="ARBA00022448"/>
    </source>
</evidence>
<evidence type="ECO:0000313" key="10">
    <source>
        <dbReference type="Proteomes" id="UP000237655"/>
    </source>
</evidence>
<dbReference type="CDD" id="cd06261">
    <property type="entry name" value="TM_PBP2"/>
    <property type="match status" value="1"/>
</dbReference>
<dbReference type="GO" id="GO:0055085">
    <property type="term" value="P:transmembrane transport"/>
    <property type="evidence" value="ECO:0007669"/>
    <property type="project" value="InterPro"/>
</dbReference>
<proteinExistence type="inferred from homology"/>
<dbReference type="RefSeq" id="WP_106470949.1">
    <property type="nucleotide sequence ID" value="NZ_CP027665.1"/>
</dbReference>
<dbReference type="Pfam" id="PF00528">
    <property type="entry name" value="BPD_transp_1"/>
    <property type="match status" value="1"/>
</dbReference>
<evidence type="ECO:0000256" key="4">
    <source>
        <dbReference type="ARBA" id="ARBA00022692"/>
    </source>
</evidence>
<dbReference type="GO" id="GO:0005886">
    <property type="term" value="C:plasma membrane"/>
    <property type="evidence" value="ECO:0007669"/>
    <property type="project" value="UniProtKB-SubCell"/>
</dbReference>
<evidence type="ECO:0000259" key="8">
    <source>
        <dbReference type="PROSITE" id="PS50928"/>
    </source>
</evidence>
<dbReference type="PANTHER" id="PTHR30151:SF0">
    <property type="entry name" value="ABC TRANSPORTER PERMEASE PROTEIN MJ0413-RELATED"/>
    <property type="match status" value="1"/>
</dbReference>
<gene>
    <name evidence="9" type="ORF">C6Y53_02265</name>
</gene>
<keyword evidence="10" id="KW-1185">Reference proteome</keyword>
<feature type="transmembrane region" description="Helical" evidence="7">
    <location>
        <begin position="242"/>
        <end position="264"/>
    </location>
</feature>
<organism evidence="9 10">
    <name type="scientific">Pukyongiella litopenaei</name>
    <dbReference type="NCBI Taxonomy" id="2605946"/>
    <lineage>
        <taxon>Bacteria</taxon>
        <taxon>Pseudomonadati</taxon>
        <taxon>Pseudomonadota</taxon>
        <taxon>Alphaproteobacteria</taxon>
        <taxon>Rhodobacterales</taxon>
        <taxon>Paracoccaceae</taxon>
        <taxon>Pukyongiella</taxon>
    </lineage>
</organism>
<keyword evidence="2 7" id="KW-0813">Transport</keyword>
<protein>
    <submittedName>
        <fullName evidence="9">ABC transporter permease</fullName>
    </submittedName>
</protein>
<dbReference type="EMBL" id="CP027665">
    <property type="protein sequence ID" value="AVO36634.1"/>
    <property type="molecule type" value="Genomic_DNA"/>
</dbReference>
<feature type="domain" description="ABC transmembrane type-1" evidence="8">
    <location>
        <begin position="81"/>
        <end position="265"/>
    </location>
</feature>
<keyword evidence="5 7" id="KW-1133">Transmembrane helix</keyword>
<dbReference type="SUPFAM" id="SSF161098">
    <property type="entry name" value="MetI-like"/>
    <property type="match status" value="1"/>
</dbReference>
<dbReference type="Gene3D" id="1.10.3720.10">
    <property type="entry name" value="MetI-like"/>
    <property type="match status" value="1"/>
</dbReference>
<comment type="similarity">
    <text evidence="7">Belongs to the binding-protein-dependent transport system permease family.</text>
</comment>
<dbReference type="PROSITE" id="PS50928">
    <property type="entry name" value="ABC_TM1"/>
    <property type="match status" value="1"/>
</dbReference>
<evidence type="ECO:0000313" key="9">
    <source>
        <dbReference type="EMBL" id="AVO36634.1"/>
    </source>
</evidence>
<evidence type="ECO:0000256" key="5">
    <source>
        <dbReference type="ARBA" id="ARBA00022989"/>
    </source>
</evidence>
<dbReference type="KEGG" id="thas:C6Y53_02265"/>
<evidence type="ECO:0000256" key="1">
    <source>
        <dbReference type="ARBA" id="ARBA00004651"/>
    </source>
</evidence>
<sequence>MSDETGVVGSNVGKGLQSLSSFGGSGQTRLEIAAIIATAFLVIGGMELALRVFEVPHYILPPPSAIVTALVTDFPLILPHLGHTIVVLLSGFAIGAGIGMILAAVITQFPFAEKIIAPYILILVTTPMLALVPLLILRFGFGYEPRIIAVALASGPMVMINSATGFRRVDSQKIALARSYGASTLQIFWKVRAPMALPMILVGLMIGAIFGLLTAVGAEMVGGGFGLGNRLTTYSSMIQMPQFFGVVLILSLLGILIYVIFFLIGKRWASWEA</sequence>
<dbReference type="InterPro" id="IPR000515">
    <property type="entry name" value="MetI-like"/>
</dbReference>
<feature type="transmembrane region" description="Helical" evidence="7">
    <location>
        <begin position="57"/>
        <end position="78"/>
    </location>
</feature>
<reference evidence="10" key="1">
    <citation type="submission" date="2018-03" db="EMBL/GenBank/DDBJ databases">
        <title>Genomic analysis of the strain SH-1 isolated from shrimp intestine.</title>
        <authorList>
            <person name="Kim Y.-S."/>
            <person name="Kim S.-E."/>
            <person name="Kim K.-H."/>
        </authorList>
    </citation>
    <scope>NUCLEOTIDE SEQUENCE [LARGE SCALE GENOMIC DNA]</scope>
    <source>
        <strain evidence="10">SH-1</strain>
    </source>
</reference>
<comment type="subcellular location">
    <subcellularLocation>
        <location evidence="1 7">Cell membrane</location>
        <topology evidence="1 7">Multi-pass membrane protein</topology>
    </subcellularLocation>
</comment>
<feature type="transmembrane region" description="Helical" evidence="7">
    <location>
        <begin position="84"/>
        <end position="107"/>
    </location>
</feature>
<keyword evidence="4 7" id="KW-0812">Transmembrane</keyword>
<keyword evidence="3" id="KW-1003">Cell membrane</keyword>
<feature type="transmembrane region" description="Helical" evidence="7">
    <location>
        <begin position="32"/>
        <end position="50"/>
    </location>
</feature>
<evidence type="ECO:0000256" key="7">
    <source>
        <dbReference type="RuleBase" id="RU363032"/>
    </source>
</evidence>
<name>A0A2S0ML76_9RHOB</name>
<dbReference type="InterPro" id="IPR035906">
    <property type="entry name" value="MetI-like_sf"/>
</dbReference>
<keyword evidence="6 7" id="KW-0472">Membrane</keyword>
<dbReference type="AlphaFoldDB" id="A0A2S0ML76"/>
<evidence type="ECO:0000256" key="3">
    <source>
        <dbReference type="ARBA" id="ARBA00022475"/>
    </source>
</evidence>
<accession>A0A2S0ML76</accession>
<feature type="transmembrane region" description="Helical" evidence="7">
    <location>
        <begin position="147"/>
        <end position="166"/>
    </location>
</feature>
<evidence type="ECO:0000256" key="6">
    <source>
        <dbReference type="ARBA" id="ARBA00023136"/>
    </source>
</evidence>
<feature type="transmembrane region" description="Helical" evidence="7">
    <location>
        <begin position="196"/>
        <end position="222"/>
    </location>
</feature>
<feature type="transmembrane region" description="Helical" evidence="7">
    <location>
        <begin position="119"/>
        <end position="141"/>
    </location>
</feature>
<dbReference type="PANTHER" id="PTHR30151">
    <property type="entry name" value="ALKANE SULFONATE ABC TRANSPORTER-RELATED, MEMBRANE SUBUNIT"/>
    <property type="match status" value="1"/>
</dbReference>